<keyword evidence="2" id="KW-1185">Reference proteome</keyword>
<sequence>MTDEAPKIPSTPTTFLLLPNEIRQQIITEAARHSPRGHLAAVCKEWQPLIEKKTFESLVYVTRRREHLVKRVCLSIELVRYKCRYCPIGADEWSYLARSNQIFSKSLTGLFSQLRGWTSGDLTLEINAYSPSDSDHFFQGYYVGDPAEDEAFGDPRTFDDERHDISPDGRAAPQERDMTEVYGMMGESMHFLHRVRVVKRLLIRRQCRRQFTTGLLSVLFAALPALEHIHYEPWRMIDEDFQDSRWYPGKNMPFSTIISRHLPRNLRALTLFEDFNEDFFPGPVVSKRIPNAQTAQALVVASLKLEHVSASFMVDAQDFFNASQACRHQPRWRNLEFLALTSRLVDLSDKDLGLTNLLYEAGRFALGAPRLRTMLLWYGCKKQARAFVYKRDDTSITWHGTKAFDLNKQRIIQI</sequence>
<dbReference type="EMBL" id="CP090031">
    <property type="protein sequence ID" value="UPK90729.1"/>
    <property type="molecule type" value="Genomic_DNA"/>
</dbReference>
<gene>
    <name evidence="1" type="ORF">LCI18_001664</name>
</gene>
<dbReference type="Proteomes" id="UP000830768">
    <property type="component" value="Chromosome 2"/>
</dbReference>
<organism evidence="1 2">
    <name type="scientific">Fusarium solani subsp. cucurbitae</name>
    <name type="common">Neocosmosporum cucurbitae</name>
    <dbReference type="NCBI Taxonomy" id="2747967"/>
    <lineage>
        <taxon>Eukaryota</taxon>
        <taxon>Fungi</taxon>
        <taxon>Dikarya</taxon>
        <taxon>Ascomycota</taxon>
        <taxon>Pezizomycotina</taxon>
        <taxon>Sordariomycetes</taxon>
        <taxon>Hypocreomycetidae</taxon>
        <taxon>Hypocreales</taxon>
        <taxon>Nectriaceae</taxon>
        <taxon>Fusarium</taxon>
        <taxon>Fusarium solani species complex</taxon>
    </lineage>
</organism>
<protein>
    <submittedName>
        <fullName evidence="1">Uncharacterized protein</fullName>
    </submittedName>
</protein>
<evidence type="ECO:0000313" key="2">
    <source>
        <dbReference type="Proteomes" id="UP000830768"/>
    </source>
</evidence>
<reference evidence="1" key="1">
    <citation type="submission" date="2021-11" db="EMBL/GenBank/DDBJ databases">
        <title>Fusarium solani-melongenae Genome sequencing and assembly.</title>
        <authorList>
            <person name="Xie S."/>
            <person name="Huang L."/>
            <person name="Zhang X."/>
        </authorList>
    </citation>
    <scope>NUCLEOTIDE SEQUENCE</scope>
    <source>
        <strain evidence="1">CRI 24-3</strain>
    </source>
</reference>
<proteinExistence type="predicted"/>
<accession>A0ACD3YP92</accession>
<name>A0ACD3YP92_FUSSC</name>
<evidence type="ECO:0000313" key="1">
    <source>
        <dbReference type="EMBL" id="UPK90729.1"/>
    </source>
</evidence>